<evidence type="ECO:0000313" key="1">
    <source>
        <dbReference type="EMBL" id="CAB1429913.1"/>
    </source>
</evidence>
<gene>
    <name evidence="1" type="ORF">PLEPLA_LOCUS17893</name>
</gene>
<accession>A0A9N7UH05</accession>
<protein>
    <submittedName>
        <fullName evidence="1">Uncharacterized protein</fullName>
    </submittedName>
</protein>
<reference evidence="1" key="1">
    <citation type="submission" date="2020-03" db="EMBL/GenBank/DDBJ databases">
        <authorList>
            <person name="Weist P."/>
        </authorList>
    </citation>
    <scope>NUCLEOTIDE SEQUENCE</scope>
</reference>
<sequence>MAGSSKRGQRWRAEGTGIKVESNGGYNPLLSVVTMTPSPYPLSSLENGEFVPENTDTPTERWQRNCSRRAYIWWNEQTISVSQAPNHHIFYFFRKSTRSGVENHLRQ</sequence>
<comment type="caution">
    <text evidence="1">The sequence shown here is derived from an EMBL/GenBank/DDBJ whole genome shotgun (WGS) entry which is preliminary data.</text>
</comment>
<keyword evidence="2" id="KW-1185">Reference proteome</keyword>
<evidence type="ECO:0000313" key="2">
    <source>
        <dbReference type="Proteomes" id="UP001153269"/>
    </source>
</evidence>
<organism evidence="1 2">
    <name type="scientific">Pleuronectes platessa</name>
    <name type="common">European plaice</name>
    <dbReference type="NCBI Taxonomy" id="8262"/>
    <lineage>
        <taxon>Eukaryota</taxon>
        <taxon>Metazoa</taxon>
        <taxon>Chordata</taxon>
        <taxon>Craniata</taxon>
        <taxon>Vertebrata</taxon>
        <taxon>Euteleostomi</taxon>
        <taxon>Actinopterygii</taxon>
        <taxon>Neopterygii</taxon>
        <taxon>Teleostei</taxon>
        <taxon>Neoteleostei</taxon>
        <taxon>Acanthomorphata</taxon>
        <taxon>Carangaria</taxon>
        <taxon>Pleuronectiformes</taxon>
        <taxon>Pleuronectoidei</taxon>
        <taxon>Pleuronectidae</taxon>
        <taxon>Pleuronectes</taxon>
    </lineage>
</organism>
<name>A0A9N7UH05_PLEPL</name>
<dbReference type="AlphaFoldDB" id="A0A9N7UH05"/>
<dbReference type="Proteomes" id="UP001153269">
    <property type="component" value="Unassembled WGS sequence"/>
</dbReference>
<proteinExistence type="predicted"/>
<dbReference type="EMBL" id="CADEAL010001185">
    <property type="protein sequence ID" value="CAB1429913.1"/>
    <property type="molecule type" value="Genomic_DNA"/>
</dbReference>